<dbReference type="EMBL" id="SPMZ01000008">
    <property type="protein sequence ID" value="NMQ18134.1"/>
    <property type="molecule type" value="Genomic_DNA"/>
</dbReference>
<evidence type="ECO:0000256" key="1">
    <source>
        <dbReference type="SAM" id="MobiDB-lite"/>
    </source>
</evidence>
<feature type="compositionally biased region" description="Low complexity" evidence="1">
    <location>
        <begin position="583"/>
        <end position="605"/>
    </location>
</feature>
<dbReference type="InterPro" id="IPR000700">
    <property type="entry name" value="PAS-assoc_C"/>
</dbReference>
<feature type="compositionally biased region" description="Basic residues" evidence="1">
    <location>
        <begin position="550"/>
        <end position="570"/>
    </location>
</feature>
<dbReference type="SMART" id="SM00086">
    <property type="entry name" value="PAC"/>
    <property type="match status" value="2"/>
</dbReference>
<dbReference type="SMART" id="SM00091">
    <property type="entry name" value="PAS"/>
    <property type="match status" value="3"/>
</dbReference>
<proteinExistence type="predicted"/>
<dbReference type="PROSITE" id="PS50113">
    <property type="entry name" value="PAC"/>
    <property type="match status" value="2"/>
</dbReference>
<dbReference type="InterPro" id="IPR035965">
    <property type="entry name" value="PAS-like_dom_sf"/>
</dbReference>
<dbReference type="Pfam" id="PF00989">
    <property type="entry name" value="PAS"/>
    <property type="match status" value="1"/>
</dbReference>
<dbReference type="PANTHER" id="PTHR44757:SF2">
    <property type="entry name" value="BIOFILM ARCHITECTURE MAINTENANCE PROTEIN MBAA"/>
    <property type="match status" value="1"/>
</dbReference>
<dbReference type="NCBIfam" id="TIGR00229">
    <property type="entry name" value="sensory_box"/>
    <property type="match status" value="3"/>
</dbReference>
<organism evidence="4 5">
    <name type="scientific">Candidatus Competibacter phosphatis</name>
    <dbReference type="NCBI Taxonomy" id="221280"/>
    <lineage>
        <taxon>Bacteria</taxon>
        <taxon>Pseudomonadati</taxon>
        <taxon>Pseudomonadota</taxon>
        <taxon>Gammaproteobacteria</taxon>
        <taxon>Candidatus Competibacteraceae</taxon>
        <taxon>Candidatus Competibacter</taxon>
    </lineage>
</organism>
<evidence type="ECO:0000313" key="4">
    <source>
        <dbReference type="EMBL" id="NMQ18134.1"/>
    </source>
</evidence>
<dbReference type="Pfam" id="PF08447">
    <property type="entry name" value="PAS_3"/>
    <property type="match status" value="1"/>
</dbReference>
<accession>A0ABX1TJ44</accession>
<feature type="domain" description="PAS" evidence="2">
    <location>
        <begin position="332"/>
        <end position="378"/>
    </location>
</feature>
<dbReference type="InterPro" id="IPR013767">
    <property type="entry name" value="PAS_fold"/>
</dbReference>
<feature type="region of interest" description="Disordered" evidence="1">
    <location>
        <begin position="547"/>
        <end position="618"/>
    </location>
</feature>
<dbReference type="InterPro" id="IPR013655">
    <property type="entry name" value="PAS_fold_3"/>
</dbReference>
<feature type="domain" description="PAS" evidence="2">
    <location>
        <begin position="451"/>
        <end position="500"/>
    </location>
</feature>
<dbReference type="InterPro" id="IPR000014">
    <property type="entry name" value="PAS"/>
</dbReference>
<gene>
    <name evidence="4" type="ORF">E4P82_02335</name>
</gene>
<dbReference type="Gene3D" id="3.30.450.40">
    <property type="match status" value="1"/>
</dbReference>
<dbReference type="PANTHER" id="PTHR44757">
    <property type="entry name" value="DIGUANYLATE CYCLASE DGCP"/>
    <property type="match status" value="1"/>
</dbReference>
<reference evidence="4 5" key="1">
    <citation type="submission" date="2019-03" db="EMBL/GenBank/DDBJ databases">
        <title>Metabolic reconstructions from genomes of highly enriched 'Candidatus Accumulibacter' and 'Candidatus Competibacter' bioreactor populations.</title>
        <authorList>
            <person name="Annavajhala M.K."/>
            <person name="Welles L."/>
            <person name="Abbas B."/>
            <person name="Sorokin D."/>
            <person name="Park H."/>
            <person name="Van Loosdrecht M."/>
            <person name="Chandran K."/>
        </authorList>
    </citation>
    <scope>NUCLEOTIDE SEQUENCE [LARGE SCALE GENOMIC DNA]</scope>
    <source>
        <strain evidence="4 5">SBR_G</strain>
    </source>
</reference>
<feature type="domain" description="PAC" evidence="3">
    <location>
        <begin position="405"/>
        <end position="457"/>
    </location>
</feature>
<evidence type="ECO:0000259" key="3">
    <source>
        <dbReference type="PROSITE" id="PS50113"/>
    </source>
</evidence>
<evidence type="ECO:0000259" key="2">
    <source>
        <dbReference type="PROSITE" id="PS50112"/>
    </source>
</evidence>
<dbReference type="Pfam" id="PF13185">
    <property type="entry name" value="GAF_2"/>
    <property type="match status" value="1"/>
</dbReference>
<keyword evidence="5" id="KW-1185">Reference proteome</keyword>
<dbReference type="SUPFAM" id="SSF55781">
    <property type="entry name" value="GAF domain-like"/>
    <property type="match status" value="1"/>
</dbReference>
<evidence type="ECO:0000313" key="5">
    <source>
        <dbReference type="Proteomes" id="UP000760480"/>
    </source>
</evidence>
<dbReference type="PROSITE" id="PS50112">
    <property type="entry name" value="PAS"/>
    <property type="match status" value="2"/>
</dbReference>
<dbReference type="InterPro" id="IPR003018">
    <property type="entry name" value="GAF"/>
</dbReference>
<dbReference type="CDD" id="cd00130">
    <property type="entry name" value="PAS"/>
    <property type="match status" value="3"/>
</dbReference>
<dbReference type="Pfam" id="PF13426">
    <property type="entry name" value="PAS_9"/>
    <property type="match status" value="1"/>
</dbReference>
<feature type="domain" description="PAC" evidence="3">
    <location>
        <begin position="102"/>
        <end position="154"/>
    </location>
</feature>
<dbReference type="InterPro" id="IPR029016">
    <property type="entry name" value="GAF-like_dom_sf"/>
</dbReference>
<dbReference type="SUPFAM" id="SSF55785">
    <property type="entry name" value="PYP-like sensor domain (PAS domain)"/>
    <property type="match status" value="3"/>
</dbReference>
<name>A0ABX1TJ44_9GAMM</name>
<dbReference type="InterPro" id="IPR052155">
    <property type="entry name" value="Biofilm_reg_signaling"/>
</dbReference>
<protein>
    <submittedName>
        <fullName evidence="4">PAS domain S-box protein</fullName>
    </submittedName>
</protein>
<dbReference type="Proteomes" id="UP000760480">
    <property type="component" value="Unassembled WGS sequence"/>
</dbReference>
<comment type="caution">
    <text evidence="4">The sequence shown here is derived from an EMBL/GenBank/DDBJ whole genome shotgun (WGS) entry which is preliminary data.</text>
</comment>
<dbReference type="Gene3D" id="3.30.450.20">
    <property type="entry name" value="PAS domain"/>
    <property type="match status" value="3"/>
</dbReference>
<sequence length="618" mass="69527">MMTTPGDPSNLRLVPLGNTLDDAIRQLTTWFDQIPAATYLLRPDPENIDALQTIHVSPEIESIAGYPPDAWWQPDFWTTHVHPDDRAVALALQQQLRHKDRIEHEYRFRHRDGHDIWIHDRLSAQRDETGAIRLILGIYRDVSAHRNAEWLLTAHHDLLLALQRIAADPEAAMRAVLDSALELPGIDCGGIYDVDPQNGHLTLIVHGGLSSKYAAATRTLSGDIGLGAIAHAGQPRYSFRDPAPRDLPSATREEGLRAIAILPILDGKQVIACLKLASHQADTIPDLSCRMSETLALQLGEVLSRIRGEAAAATERRHLLALLKAQQEAKETIHRLYQAIEQIPISIVLTDLQARIEYVNPYFTQATGYSQEEALGQNPRLLKSGETPPDHYRRLWQTLADGGIWTGEFHNRRKDGSLYWERAIISPVRNLDERITHFLSIKEDITAQRQAEQQLRLAASVFKHAYEGILITDANACIVEVNDTFSVLTGYDREEVLGRNPRLLQSGRHDPEFFCRSVAGLARRRLLDRRAMESQEERRDLRGNCQHCGGARRHRPCHPLRQRLRRHHRTQGQPAPSGKFGLPRPAHPTAQPRPARRPAATGHRASQAPTDLTRGLLP</sequence>
<dbReference type="RefSeq" id="WP_169247390.1">
    <property type="nucleotide sequence ID" value="NZ_SPMZ01000008.1"/>
</dbReference>
<dbReference type="InterPro" id="IPR001610">
    <property type="entry name" value="PAC"/>
</dbReference>